<sequence length="135" mass="15594">MQKNLIIGCSITILGLFVSSCNDNEDYSIIQSIDSIKIDSVNIVNDTMKVFALQSIRTYSTYPSRCEGFYGYDYLYEDHSSRRITAYRYFRNGPCTQNTYVGVNQINFSPQHKGTYSFSFWNGDDQWIVKTIVVE</sequence>
<organism evidence="1 2">
    <name type="scientific">Chryseobacterium nematophagum</name>
    <dbReference type="NCBI Taxonomy" id="2305228"/>
    <lineage>
        <taxon>Bacteria</taxon>
        <taxon>Pseudomonadati</taxon>
        <taxon>Bacteroidota</taxon>
        <taxon>Flavobacteriia</taxon>
        <taxon>Flavobacteriales</taxon>
        <taxon>Weeksellaceae</taxon>
        <taxon>Chryseobacterium group</taxon>
        <taxon>Chryseobacterium</taxon>
    </lineage>
</organism>
<gene>
    <name evidence="1" type="ORF">D1632_09945</name>
</gene>
<dbReference type="AlphaFoldDB" id="A0A3M7LAY8"/>
<keyword evidence="2" id="KW-1185">Reference proteome</keyword>
<reference evidence="1 2" key="1">
    <citation type="submission" date="2018-08" db="EMBL/GenBank/DDBJ databases">
        <title>Chryseobacterium nematophagum: a novel matrix digesting pathogen of nematodes.</title>
        <authorList>
            <person name="Page A."/>
            <person name="Roberts M."/>
            <person name="Felix M.-A."/>
            <person name="Weir W."/>
        </authorList>
    </citation>
    <scope>NUCLEOTIDE SEQUENCE [LARGE SCALE GENOMIC DNA]</scope>
    <source>
        <strain evidence="1 2">JUb275</strain>
    </source>
</reference>
<name>A0A3M7LAY8_9FLAO</name>
<comment type="caution">
    <text evidence="1">The sequence shown here is derived from an EMBL/GenBank/DDBJ whole genome shotgun (WGS) entry which is preliminary data.</text>
</comment>
<dbReference type="PROSITE" id="PS51257">
    <property type="entry name" value="PROKAR_LIPOPROTEIN"/>
    <property type="match status" value="1"/>
</dbReference>
<dbReference type="Proteomes" id="UP000267524">
    <property type="component" value="Unassembled WGS sequence"/>
</dbReference>
<accession>A0A3M7LAY8</accession>
<proteinExistence type="predicted"/>
<dbReference type="EMBL" id="QWIV01000013">
    <property type="protein sequence ID" value="RMZ59913.1"/>
    <property type="molecule type" value="Genomic_DNA"/>
</dbReference>
<evidence type="ECO:0000313" key="2">
    <source>
        <dbReference type="Proteomes" id="UP000267524"/>
    </source>
</evidence>
<evidence type="ECO:0000313" key="1">
    <source>
        <dbReference type="EMBL" id="RMZ59913.1"/>
    </source>
</evidence>
<dbReference type="RefSeq" id="WP_122547037.1">
    <property type="nucleotide sequence ID" value="NZ_QWIV01000013.1"/>
</dbReference>
<evidence type="ECO:0008006" key="3">
    <source>
        <dbReference type="Google" id="ProtNLM"/>
    </source>
</evidence>
<protein>
    <recommendedName>
        <fullName evidence="3">Lipoprotein</fullName>
    </recommendedName>
</protein>